<evidence type="ECO:0000313" key="4">
    <source>
        <dbReference type="Proteomes" id="UP000634136"/>
    </source>
</evidence>
<evidence type="ECO:0000256" key="1">
    <source>
        <dbReference type="SAM" id="MobiDB-lite"/>
    </source>
</evidence>
<accession>A0A834W4C6</accession>
<keyword evidence="4" id="KW-1185">Reference proteome</keyword>
<feature type="region of interest" description="Disordered" evidence="1">
    <location>
        <begin position="1"/>
        <end position="22"/>
    </location>
</feature>
<evidence type="ECO:0000256" key="2">
    <source>
        <dbReference type="SAM" id="Phobius"/>
    </source>
</evidence>
<gene>
    <name evidence="3" type="ORF">G2W53_035730</name>
</gene>
<keyword evidence="2" id="KW-0472">Membrane</keyword>
<comment type="caution">
    <text evidence="3">The sequence shown here is derived from an EMBL/GenBank/DDBJ whole genome shotgun (WGS) entry which is preliminary data.</text>
</comment>
<proteinExistence type="predicted"/>
<dbReference type="Proteomes" id="UP000634136">
    <property type="component" value="Unassembled WGS sequence"/>
</dbReference>
<name>A0A834W4C6_9FABA</name>
<reference evidence="3" key="1">
    <citation type="submission" date="2020-09" db="EMBL/GenBank/DDBJ databases">
        <title>Genome-Enabled Discovery of Anthraquinone Biosynthesis in Senna tora.</title>
        <authorList>
            <person name="Kang S.-H."/>
            <person name="Pandey R.P."/>
            <person name="Lee C.-M."/>
            <person name="Sim J.-S."/>
            <person name="Jeong J.-T."/>
            <person name="Choi B.-S."/>
            <person name="Jung M."/>
            <person name="Ginzburg D."/>
            <person name="Zhao K."/>
            <person name="Won S.Y."/>
            <person name="Oh T.-J."/>
            <person name="Yu Y."/>
            <person name="Kim N.-H."/>
            <person name="Lee O.R."/>
            <person name="Lee T.-H."/>
            <person name="Bashyal P."/>
            <person name="Kim T.-S."/>
            <person name="Lee W.-H."/>
            <person name="Kawkins C."/>
            <person name="Kim C.-K."/>
            <person name="Kim J.S."/>
            <person name="Ahn B.O."/>
            <person name="Rhee S.Y."/>
            <person name="Sohng J.K."/>
        </authorList>
    </citation>
    <scope>NUCLEOTIDE SEQUENCE</scope>
    <source>
        <tissue evidence="3">Leaf</tissue>
    </source>
</reference>
<organism evidence="3 4">
    <name type="scientific">Senna tora</name>
    <dbReference type="NCBI Taxonomy" id="362788"/>
    <lineage>
        <taxon>Eukaryota</taxon>
        <taxon>Viridiplantae</taxon>
        <taxon>Streptophyta</taxon>
        <taxon>Embryophyta</taxon>
        <taxon>Tracheophyta</taxon>
        <taxon>Spermatophyta</taxon>
        <taxon>Magnoliopsida</taxon>
        <taxon>eudicotyledons</taxon>
        <taxon>Gunneridae</taxon>
        <taxon>Pentapetalae</taxon>
        <taxon>rosids</taxon>
        <taxon>fabids</taxon>
        <taxon>Fabales</taxon>
        <taxon>Fabaceae</taxon>
        <taxon>Caesalpinioideae</taxon>
        <taxon>Cassia clade</taxon>
        <taxon>Senna</taxon>
    </lineage>
</organism>
<protein>
    <submittedName>
        <fullName evidence="3">Uncharacterized protein</fullName>
    </submittedName>
</protein>
<feature type="transmembrane region" description="Helical" evidence="2">
    <location>
        <begin position="46"/>
        <end position="65"/>
    </location>
</feature>
<dbReference type="EMBL" id="JAAIUW010000011">
    <property type="protein sequence ID" value="KAF7808987.1"/>
    <property type="molecule type" value="Genomic_DNA"/>
</dbReference>
<evidence type="ECO:0000313" key="3">
    <source>
        <dbReference type="EMBL" id="KAF7808987.1"/>
    </source>
</evidence>
<feature type="compositionally biased region" description="Polar residues" evidence="1">
    <location>
        <begin position="12"/>
        <end position="22"/>
    </location>
</feature>
<sequence length="140" mass="15025">MNGVGEVAEEGLNQSLPSSTSDSENNNYCYFVGVMEIIEKQEIGKFILGLVIPMVMALVFSVSHVATSPEMVGACIALCIAFAAIWNAILLAKIFPTPSIIILILVDPCPMSPRYPLSPSHVPQGVLNYLPESPCPYPTA</sequence>
<keyword evidence="2" id="KW-0812">Transmembrane</keyword>
<keyword evidence="2" id="KW-1133">Transmembrane helix</keyword>
<dbReference type="AlphaFoldDB" id="A0A834W4C6"/>